<name>A0A1E3XA65_9BACT</name>
<comment type="caution">
    <text evidence="2">The sequence shown here is derived from an EMBL/GenBank/DDBJ whole genome shotgun (WGS) entry which is preliminary data.</text>
</comment>
<protein>
    <submittedName>
        <fullName evidence="2">Uncharacterized protein</fullName>
    </submittedName>
</protein>
<evidence type="ECO:0000313" key="2">
    <source>
        <dbReference type="EMBL" id="ODS32535.1"/>
    </source>
</evidence>
<evidence type="ECO:0000313" key="3">
    <source>
        <dbReference type="Proteomes" id="UP000094056"/>
    </source>
</evidence>
<evidence type="ECO:0000256" key="1">
    <source>
        <dbReference type="SAM" id="MobiDB-lite"/>
    </source>
</evidence>
<sequence>MNMYESNVPHKQPPTYADTFGSEFKQKPK</sequence>
<organism evidence="2 3">
    <name type="scientific">Candidatus Scalindua rubra</name>
    <dbReference type="NCBI Taxonomy" id="1872076"/>
    <lineage>
        <taxon>Bacteria</taxon>
        <taxon>Pseudomonadati</taxon>
        <taxon>Planctomycetota</taxon>
        <taxon>Candidatus Brocadiia</taxon>
        <taxon>Candidatus Brocadiales</taxon>
        <taxon>Candidatus Scalinduaceae</taxon>
        <taxon>Candidatus Scalindua</taxon>
    </lineage>
</organism>
<dbReference type="Proteomes" id="UP000094056">
    <property type="component" value="Unassembled WGS sequence"/>
</dbReference>
<gene>
    <name evidence="2" type="ORF">SCARUB_02335</name>
</gene>
<dbReference type="AlphaFoldDB" id="A0A1E3XA65"/>
<dbReference type="EMBL" id="MAYW01000058">
    <property type="protein sequence ID" value="ODS32535.1"/>
    <property type="molecule type" value="Genomic_DNA"/>
</dbReference>
<feature type="region of interest" description="Disordered" evidence="1">
    <location>
        <begin position="1"/>
        <end position="29"/>
    </location>
</feature>
<accession>A0A1E3XA65</accession>
<proteinExistence type="predicted"/>
<reference evidence="2 3" key="1">
    <citation type="submission" date="2016-07" db="EMBL/GenBank/DDBJ databases">
        <title>Draft genome of Scalindua rubra, obtained from a brine-seawater interface in the Red Sea, sheds light on salt adaptation in anammox bacteria.</title>
        <authorList>
            <person name="Speth D.R."/>
            <person name="Lagkouvardos I."/>
            <person name="Wang Y."/>
            <person name="Qian P.-Y."/>
            <person name="Dutilh B.E."/>
            <person name="Jetten M.S."/>
        </authorList>
    </citation>
    <scope>NUCLEOTIDE SEQUENCE [LARGE SCALE GENOMIC DNA]</scope>
    <source>
        <strain evidence="2">BSI-1</strain>
    </source>
</reference>